<dbReference type="CDD" id="cd00118">
    <property type="entry name" value="LysM"/>
    <property type="match status" value="1"/>
</dbReference>
<protein>
    <submittedName>
        <fullName evidence="3">Putative peptidoglycan-binding LysM</fullName>
    </submittedName>
</protein>
<evidence type="ECO:0000313" key="3">
    <source>
        <dbReference type="EMBL" id="AIC91670.1"/>
    </source>
</evidence>
<dbReference type="InterPro" id="IPR018392">
    <property type="entry name" value="LysM"/>
</dbReference>
<evidence type="ECO:0000313" key="4">
    <source>
        <dbReference type="Proteomes" id="UP000028569"/>
    </source>
</evidence>
<dbReference type="KEGG" id="bii:BINDI_0389"/>
<dbReference type="Proteomes" id="UP000028569">
    <property type="component" value="Chromosome"/>
</dbReference>
<dbReference type="Pfam" id="PF01476">
    <property type="entry name" value="LysM"/>
    <property type="match status" value="1"/>
</dbReference>
<dbReference type="InterPro" id="IPR036779">
    <property type="entry name" value="LysM_dom_sf"/>
</dbReference>
<gene>
    <name evidence="3" type="ORF">BINDI_0389</name>
</gene>
<reference evidence="3 4" key="1">
    <citation type="journal article" date="2014" name="Appl. Environ. Microbiol.">
        <title>Genomic encyclopedia of type strains of the genus Bifidobacterium.</title>
        <authorList>
            <person name="Milani C."/>
            <person name="Lugli G.A."/>
            <person name="Duranti S."/>
            <person name="Turroni F."/>
            <person name="Bottacini F."/>
            <person name="Mangifesta M."/>
            <person name="Sanchez B."/>
            <person name="Viappiani A."/>
            <person name="Mancabelli L."/>
            <person name="Taminiau B."/>
            <person name="Delcenserie V."/>
            <person name="Barrangou R."/>
            <person name="Margolles A."/>
            <person name="van Sinderen D."/>
            <person name="Ventura M."/>
        </authorList>
    </citation>
    <scope>NUCLEOTIDE SEQUENCE [LARGE SCALE GENOMIC DNA]</scope>
    <source>
        <strain evidence="3 4">LMG 11587</strain>
    </source>
</reference>
<dbReference type="PROSITE" id="PS51782">
    <property type="entry name" value="LYSM"/>
    <property type="match status" value="1"/>
</dbReference>
<dbReference type="SMART" id="SM00257">
    <property type="entry name" value="LysM"/>
    <property type="match status" value="1"/>
</dbReference>
<name>A0A087VTE7_9BIFI</name>
<dbReference type="EMBL" id="CP006018">
    <property type="protein sequence ID" value="AIC91670.1"/>
    <property type="molecule type" value="Genomic_DNA"/>
</dbReference>
<dbReference type="AlphaFoldDB" id="A0A087VTE7"/>
<evidence type="ECO:0000259" key="2">
    <source>
        <dbReference type="PROSITE" id="PS51782"/>
    </source>
</evidence>
<keyword evidence="1" id="KW-0812">Transmembrane</keyword>
<feature type="domain" description="LysM" evidence="2">
    <location>
        <begin position="78"/>
        <end position="128"/>
    </location>
</feature>
<organism evidence="3 4">
    <name type="scientific">Bifidobacterium [indicum] DSM 20214 = LMG 11587</name>
    <dbReference type="NCBI Taxonomy" id="1341694"/>
    <lineage>
        <taxon>Bacteria</taxon>
        <taxon>Bacillati</taxon>
        <taxon>Actinomycetota</taxon>
        <taxon>Actinomycetes</taxon>
        <taxon>Bifidobacteriales</taxon>
        <taxon>Bifidobacteriaceae</taxon>
        <taxon>Bifidobacterium</taxon>
    </lineage>
</organism>
<sequence length="133" mass="14066">MTACSATKVLVPSSASGRSSLYRLNGLKPAGHKVESRRIRLNARGRLITFLLSVALVFAGLSVGVQHAESTTGPQEVISYTVRPGDTIWSYAASVTPAGGDVSASVDQIMQMNNLSSPRLQVGDRILVPDNQA</sequence>
<proteinExistence type="predicted"/>
<keyword evidence="4" id="KW-1185">Reference proteome</keyword>
<dbReference type="HOGENOM" id="CLU_136034_2_7_11"/>
<accession>A0A087VTE7</accession>
<feature type="transmembrane region" description="Helical" evidence="1">
    <location>
        <begin position="47"/>
        <end position="65"/>
    </location>
</feature>
<dbReference type="SUPFAM" id="SSF54106">
    <property type="entry name" value="LysM domain"/>
    <property type="match status" value="1"/>
</dbReference>
<dbReference type="Gene3D" id="3.10.350.10">
    <property type="entry name" value="LysM domain"/>
    <property type="match status" value="1"/>
</dbReference>
<dbReference type="OrthoDB" id="5084290at2"/>
<keyword evidence="1" id="KW-0472">Membrane</keyword>
<evidence type="ECO:0000256" key="1">
    <source>
        <dbReference type="SAM" id="Phobius"/>
    </source>
</evidence>
<dbReference type="RefSeq" id="WP_081830756.1">
    <property type="nucleotide sequence ID" value="NZ_JDUE01000001.1"/>
</dbReference>
<keyword evidence="1" id="KW-1133">Transmembrane helix</keyword>